<protein>
    <submittedName>
        <fullName evidence="5">Benzoate-CoA ligase family protein</fullName>
    </submittedName>
</protein>
<dbReference type="GO" id="GO:0016878">
    <property type="term" value="F:acid-thiol ligase activity"/>
    <property type="evidence" value="ECO:0007669"/>
    <property type="project" value="TreeGrafter"/>
</dbReference>
<evidence type="ECO:0000259" key="4">
    <source>
        <dbReference type="Pfam" id="PF13193"/>
    </source>
</evidence>
<dbReference type="NCBIfam" id="TIGR02262">
    <property type="entry name" value="benz_CoA_lig"/>
    <property type="match status" value="1"/>
</dbReference>
<keyword evidence="6" id="KW-1185">Reference proteome</keyword>
<dbReference type="Gene3D" id="3.30.300.30">
    <property type="match status" value="1"/>
</dbReference>
<name>A0A6G4TYH1_9ACTN</name>
<dbReference type="Gene3D" id="3.40.50.12780">
    <property type="entry name" value="N-terminal domain of ligase-like"/>
    <property type="match status" value="1"/>
</dbReference>
<dbReference type="Pfam" id="PF13193">
    <property type="entry name" value="AMP-binding_C"/>
    <property type="match status" value="1"/>
</dbReference>
<dbReference type="GO" id="GO:0044550">
    <property type="term" value="P:secondary metabolite biosynthetic process"/>
    <property type="evidence" value="ECO:0007669"/>
    <property type="project" value="TreeGrafter"/>
</dbReference>
<reference evidence="5 6" key="1">
    <citation type="submission" date="2020-02" db="EMBL/GenBank/DDBJ databases">
        <title>Whole-genome analyses of novel actinobacteria.</title>
        <authorList>
            <person name="Sahin N."/>
        </authorList>
    </citation>
    <scope>NUCLEOTIDE SEQUENCE [LARGE SCALE GENOMIC DNA]</scope>
    <source>
        <strain evidence="5 6">A7024</strain>
    </source>
</reference>
<dbReference type="GO" id="GO:0005524">
    <property type="term" value="F:ATP binding"/>
    <property type="evidence" value="ECO:0007669"/>
    <property type="project" value="InterPro"/>
</dbReference>
<evidence type="ECO:0000313" key="5">
    <source>
        <dbReference type="EMBL" id="NGN64168.1"/>
    </source>
</evidence>
<evidence type="ECO:0000256" key="1">
    <source>
        <dbReference type="ARBA" id="ARBA00006432"/>
    </source>
</evidence>
<dbReference type="AlphaFoldDB" id="A0A6G4TYH1"/>
<keyword evidence="2 5" id="KW-0436">Ligase</keyword>
<dbReference type="Pfam" id="PF00501">
    <property type="entry name" value="AMP-binding"/>
    <property type="match status" value="1"/>
</dbReference>
<dbReference type="PANTHER" id="PTHR43352:SF1">
    <property type="entry name" value="ANTHRANILATE--COA LIGASE"/>
    <property type="match status" value="1"/>
</dbReference>
<proteinExistence type="inferred from homology"/>
<dbReference type="FunFam" id="3.30.300.30:FF:000008">
    <property type="entry name" value="2,3-dihydroxybenzoate-AMP ligase"/>
    <property type="match status" value="1"/>
</dbReference>
<comment type="similarity">
    <text evidence="1">Belongs to the ATP-dependent AMP-binding enzyme family.</text>
</comment>
<dbReference type="InterPro" id="IPR045851">
    <property type="entry name" value="AMP-bd_C_sf"/>
</dbReference>
<accession>A0A6G4TYH1</accession>
<sequence>MSTDAFNACTYLIDRQLERGRAGHPAVTGPAGTLTYAELARDVSRLAAGLRAAGLRPEERMVLFASDGPRMLTALLAAMRLGAVPVPVSTMYNAEELAALLADSRARMLLATGEFAGTAAKALAQTEGVTDFVAAGDDEPPGLPEGVRLRRWAALLAEGARRTGDFLPPYPAGDDFPALWLYTSGTTGTPKAAIHRHAALRHVCETYADQVLGLTADDICWSASKLFFAYGLGVGALFPLAAGATTVLLQQRSTPDAAAEVLAAHRPTVVAAGPTFIAALLAAELPAEVFAPVRAVTSAGEPLPAELYRRFHDRFGVEVLDGLGSTEMLHIFLSNRPGAVRPGTTGVPVPGYALQLVDAAGAPVTEPDAPGRLLVSGPSAALGYWCRDATTRRVFRGEWLDTGDTYSRSADGYYTCLGRSSDLIKAGGIWVSPAEVEARLMRHPGVLQAAVVAAPDADRLEKPVACVVPQPGAEPTEAELIAYCREGLAHFKCPRKVLLLAELPITPTGKIRRVALRERVRDVLLPSPSATA</sequence>
<evidence type="ECO:0000259" key="3">
    <source>
        <dbReference type="Pfam" id="PF00501"/>
    </source>
</evidence>
<dbReference type="SUPFAM" id="SSF56801">
    <property type="entry name" value="Acetyl-CoA synthetase-like"/>
    <property type="match status" value="1"/>
</dbReference>
<dbReference type="EMBL" id="JAAKZV010000028">
    <property type="protein sequence ID" value="NGN64168.1"/>
    <property type="molecule type" value="Genomic_DNA"/>
</dbReference>
<comment type="caution">
    <text evidence="5">The sequence shown here is derived from an EMBL/GenBank/DDBJ whole genome shotgun (WGS) entry which is preliminary data.</text>
</comment>
<dbReference type="InterPro" id="IPR025110">
    <property type="entry name" value="AMP-bd_C"/>
</dbReference>
<dbReference type="InterPro" id="IPR000873">
    <property type="entry name" value="AMP-dep_synth/lig_dom"/>
</dbReference>
<feature type="domain" description="AMP-binding enzyme C-terminal" evidence="4">
    <location>
        <begin position="435"/>
        <end position="510"/>
    </location>
</feature>
<evidence type="ECO:0000256" key="2">
    <source>
        <dbReference type="ARBA" id="ARBA00022598"/>
    </source>
</evidence>
<dbReference type="InterPro" id="IPR011957">
    <property type="entry name" value="Benz_CoA_lig"/>
</dbReference>
<feature type="domain" description="AMP-dependent synthetase/ligase" evidence="3">
    <location>
        <begin position="16"/>
        <end position="385"/>
    </location>
</feature>
<dbReference type="InterPro" id="IPR042099">
    <property type="entry name" value="ANL_N_sf"/>
</dbReference>
<evidence type="ECO:0000313" key="6">
    <source>
        <dbReference type="Proteomes" id="UP000481583"/>
    </source>
</evidence>
<gene>
    <name evidence="5" type="ORF">G5C51_09655</name>
</gene>
<dbReference type="RefSeq" id="WP_165234964.1">
    <property type="nucleotide sequence ID" value="NZ_JAAKZV010000028.1"/>
</dbReference>
<dbReference type="GO" id="GO:0016405">
    <property type="term" value="F:CoA-ligase activity"/>
    <property type="evidence" value="ECO:0007669"/>
    <property type="project" value="InterPro"/>
</dbReference>
<organism evidence="5 6">
    <name type="scientific">Streptomyces coryli</name>
    <dbReference type="NCBI Taxonomy" id="1128680"/>
    <lineage>
        <taxon>Bacteria</taxon>
        <taxon>Bacillati</taxon>
        <taxon>Actinomycetota</taxon>
        <taxon>Actinomycetes</taxon>
        <taxon>Kitasatosporales</taxon>
        <taxon>Streptomycetaceae</taxon>
        <taxon>Streptomyces</taxon>
    </lineage>
</organism>
<dbReference type="Proteomes" id="UP000481583">
    <property type="component" value="Unassembled WGS sequence"/>
</dbReference>
<dbReference type="PANTHER" id="PTHR43352">
    <property type="entry name" value="ACETYL-COA SYNTHETASE"/>
    <property type="match status" value="1"/>
</dbReference>